<reference evidence="1 2" key="1">
    <citation type="submission" date="2015-03" db="EMBL/GenBank/DDBJ databases">
        <title>Genomics and transcriptomics of the oil-accumulating basidiomycete yeast T. oleaginosus allow insights into substrate utilization and the diverse evolutionary trajectories of mating systems in fungi.</title>
        <authorList>
            <consortium name="DOE Joint Genome Institute"/>
            <person name="Kourist R."/>
            <person name="Kracht O."/>
            <person name="Bracharz F."/>
            <person name="Lipzen A."/>
            <person name="Nolan M."/>
            <person name="Ohm R."/>
            <person name="Grigoriev I."/>
            <person name="Sun S."/>
            <person name="Heitman J."/>
            <person name="Bruck T."/>
            <person name="Nowrousian M."/>
        </authorList>
    </citation>
    <scope>NUCLEOTIDE SEQUENCE [LARGE SCALE GENOMIC DNA]</scope>
    <source>
        <strain evidence="1 2">IBC0246</strain>
    </source>
</reference>
<gene>
    <name evidence="1" type="ORF">CC85DRAFT_12192</name>
</gene>
<organism evidence="1 2">
    <name type="scientific">Cutaneotrichosporon oleaginosum</name>
    <dbReference type="NCBI Taxonomy" id="879819"/>
    <lineage>
        <taxon>Eukaryota</taxon>
        <taxon>Fungi</taxon>
        <taxon>Dikarya</taxon>
        <taxon>Basidiomycota</taxon>
        <taxon>Agaricomycotina</taxon>
        <taxon>Tremellomycetes</taxon>
        <taxon>Trichosporonales</taxon>
        <taxon>Trichosporonaceae</taxon>
        <taxon>Cutaneotrichosporon</taxon>
    </lineage>
</organism>
<sequence length="242" mass="26772">MPTRPPWRPMEKCWPQGSPQAHFMLCLTPMALRAVIVIAGRGLSISFHGIIGSARLGAPEAGSRSCPPRMWHPHTANHMQISYTPSHTAAKMHMLRAEPIAQLSVMCTRLIQGHVDMRGSQQQAWVNFRRRCFSTRQPAGSSCCVPASRRRTLSLLAEFSVARVEVDQTHQSGGPVALRAARLANTLGSCEPPSRPHRALKLLTRLLLHSQLTGSDRGRRQASAVHKGVYVPCRSIASRIWE</sequence>
<dbReference type="RefSeq" id="XP_018275393.1">
    <property type="nucleotide sequence ID" value="XM_018419395.1"/>
</dbReference>
<name>A0A0J0XCW9_9TREE</name>
<protein>
    <submittedName>
        <fullName evidence="1">Uncharacterized protein</fullName>
    </submittedName>
</protein>
<proteinExistence type="predicted"/>
<dbReference type="Proteomes" id="UP000053611">
    <property type="component" value="Unassembled WGS sequence"/>
</dbReference>
<dbReference type="AlphaFoldDB" id="A0A0J0XCW9"/>
<evidence type="ECO:0000313" key="2">
    <source>
        <dbReference type="Proteomes" id="UP000053611"/>
    </source>
</evidence>
<dbReference type="GeneID" id="28979998"/>
<keyword evidence="2" id="KW-1185">Reference proteome</keyword>
<accession>A0A0J0XCW9</accession>
<dbReference type="EMBL" id="KQ087278">
    <property type="protein sequence ID" value="KLT38902.1"/>
    <property type="molecule type" value="Genomic_DNA"/>
</dbReference>
<evidence type="ECO:0000313" key="1">
    <source>
        <dbReference type="EMBL" id="KLT38902.1"/>
    </source>
</evidence>